<sequence length="119" mass="13594">MVTDGHMDERELDTLEKLHVYELIGLPRKRFLTILTELCDAFADAEREDGSIALLDKERVDDYLSLVTDRTKRLLTCALALDVCKSDGSIGDAEMALLRYMMGSWRISLDDLEAELIRR</sequence>
<evidence type="ECO:0000313" key="2">
    <source>
        <dbReference type="Proteomes" id="UP000308891"/>
    </source>
</evidence>
<dbReference type="Gene3D" id="1.10.3680.10">
    <property type="entry name" value="TerB-like"/>
    <property type="match status" value="1"/>
</dbReference>
<dbReference type="OrthoDB" id="8526975at2"/>
<accession>A0A4T0V7D3</accession>
<dbReference type="InterPro" id="IPR029024">
    <property type="entry name" value="TerB-like"/>
</dbReference>
<gene>
    <name evidence="1" type="ORF">E5K04_00565</name>
</gene>
<dbReference type="SUPFAM" id="SSF158682">
    <property type="entry name" value="TerB-like"/>
    <property type="match status" value="1"/>
</dbReference>
<evidence type="ECO:0008006" key="3">
    <source>
        <dbReference type="Google" id="ProtNLM"/>
    </source>
</evidence>
<evidence type="ECO:0000313" key="1">
    <source>
        <dbReference type="EMBL" id="TIC87307.1"/>
    </source>
</evidence>
<comment type="caution">
    <text evidence="1">The sequence shown here is derived from an EMBL/GenBank/DDBJ whole genome shotgun (WGS) entry which is preliminary data.</text>
</comment>
<dbReference type="Proteomes" id="UP000308891">
    <property type="component" value="Unassembled WGS sequence"/>
</dbReference>
<proteinExistence type="predicted"/>
<name>A0A4T0V7D3_9NEIS</name>
<organism evidence="1 2">
    <name type="scientific">Crenobacter intestini</name>
    <dbReference type="NCBI Taxonomy" id="2563443"/>
    <lineage>
        <taxon>Bacteria</taxon>
        <taxon>Pseudomonadati</taxon>
        <taxon>Pseudomonadota</taxon>
        <taxon>Betaproteobacteria</taxon>
        <taxon>Neisseriales</taxon>
        <taxon>Neisseriaceae</taxon>
        <taxon>Crenobacter</taxon>
    </lineage>
</organism>
<keyword evidence="2" id="KW-1185">Reference proteome</keyword>
<dbReference type="AlphaFoldDB" id="A0A4T0V7D3"/>
<dbReference type="EMBL" id="STGJ01000001">
    <property type="protein sequence ID" value="TIC87307.1"/>
    <property type="molecule type" value="Genomic_DNA"/>
</dbReference>
<reference evidence="1 2" key="1">
    <citation type="submission" date="2019-04" db="EMBL/GenBank/DDBJ databases">
        <title>Crenobacter sp. nov.</title>
        <authorList>
            <person name="Shi S."/>
        </authorList>
    </citation>
    <scope>NUCLEOTIDE SEQUENCE [LARGE SCALE GENOMIC DNA]</scope>
    <source>
        <strain evidence="1 2">GY 70310</strain>
    </source>
</reference>
<protein>
    <recommendedName>
        <fullName evidence="3">Co-chaperone DjlA N-terminal domain-containing protein</fullName>
    </recommendedName>
</protein>